<protein>
    <submittedName>
        <fullName evidence="3">SEC14-like protein 2</fullName>
    </submittedName>
</protein>
<dbReference type="SUPFAM" id="SSF46938">
    <property type="entry name" value="CRAL/TRIO N-terminal domain"/>
    <property type="match status" value="1"/>
</dbReference>
<organism evidence="3 4">
    <name type="scientific">Elysia marginata</name>
    <dbReference type="NCBI Taxonomy" id="1093978"/>
    <lineage>
        <taxon>Eukaryota</taxon>
        <taxon>Metazoa</taxon>
        <taxon>Spiralia</taxon>
        <taxon>Lophotrochozoa</taxon>
        <taxon>Mollusca</taxon>
        <taxon>Gastropoda</taxon>
        <taxon>Heterobranchia</taxon>
        <taxon>Euthyneura</taxon>
        <taxon>Panpulmonata</taxon>
        <taxon>Sacoglossa</taxon>
        <taxon>Placobranchoidea</taxon>
        <taxon>Plakobranchidae</taxon>
        <taxon>Elysia</taxon>
    </lineage>
</organism>
<gene>
    <name evidence="3" type="ORF">ElyMa_006475000</name>
</gene>
<dbReference type="AlphaFoldDB" id="A0AAV4I1W7"/>
<reference evidence="3 4" key="1">
    <citation type="journal article" date="2021" name="Elife">
        <title>Chloroplast acquisition without the gene transfer in kleptoplastic sea slugs, Plakobranchus ocellatus.</title>
        <authorList>
            <person name="Maeda T."/>
            <person name="Takahashi S."/>
            <person name="Yoshida T."/>
            <person name="Shimamura S."/>
            <person name="Takaki Y."/>
            <person name="Nagai Y."/>
            <person name="Toyoda A."/>
            <person name="Suzuki Y."/>
            <person name="Arimoto A."/>
            <person name="Ishii H."/>
            <person name="Satoh N."/>
            <person name="Nishiyama T."/>
            <person name="Hasebe M."/>
            <person name="Maruyama T."/>
            <person name="Minagawa J."/>
            <person name="Obokata J."/>
            <person name="Shigenobu S."/>
        </authorList>
    </citation>
    <scope>NUCLEOTIDE SEQUENCE [LARGE SCALE GENOMIC DNA]</scope>
</reference>
<dbReference type="EMBL" id="BMAT01013004">
    <property type="protein sequence ID" value="GFS03601.1"/>
    <property type="molecule type" value="Genomic_DNA"/>
</dbReference>
<evidence type="ECO:0000313" key="3">
    <source>
        <dbReference type="EMBL" id="GFS03601.1"/>
    </source>
</evidence>
<evidence type="ECO:0000313" key="4">
    <source>
        <dbReference type="Proteomes" id="UP000762676"/>
    </source>
</evidence>
<dbReference type="SMART" id="SM00516">
    <property type="entry name" value="SEC14"/>
    <property type="match status" value="1"/>
</dbReference>
<dbReference type="Pfam" id="PF00650">
    <property type="entry name" value="CRAL_TRIO"/>
    <property type="match status" value="1"/>
</dbReference>
<keyword evidence="4" id="KW-1185">Reference proteome</keyword>
<feature type="domain" description="GOLD" evidence="2">
    <location>
        <begin position="232"/>
        <end position="390"/>
    </location>
</feature>
<dbReference type="InterPro" id="IPR036598">
    <property type="entry name" value="GOLD_dom_sf"/>
</dbReference>
<dbReference type="PROSITE" id="PS50191">
    <property type="entry name" value="CRAL_TRIO"/>
    <property type="match status" value="1"/>
</dbReference>
<dbReference type="SUPFAM" id="SSF52087">
    <property type="entry name" value="CRAL/TRIO domain"/>
    <property type="match status" value="1"/>
</dbReference>
<dbReference type="GO" id="GO:0005737">
    <property type="term" value="C:cytoplasm"/>
    <property type="evidence" value="ECO:0007669"/>
    <property type="project" value="TreeGrafter"/>
</dbReference>
<proteinExistence type="predicted"/>
<accession>A0AAV4I1W7</accession>
<dbReference type="InterPro" id="IPR036273">
    <property type="entry name" value="CRAL/TRIO_N_dom_sf"/>
</dbReference>
<dbReference type="InterPro" id="IPR051064">
    <property type="entry name" value="SEC14/CRAL-TRIO_domain"/>
</dbReference>
<dbReference type="PANTHER" id="PTHR23324:SF83">
    <property type="entry name" value="SEC14-LIKE PROTEIN 2"/>
    <property type="match status" value="1"/>
</dbReference>
<dbReference type="PROSITE" id="PS50866">
    <property type="entry name" value="GOLD"/>
    <property type="match status" value="1"/>
</dbReference>
<comment type="caution">
    <text evidence="3">The sequence shown here is derived from an EMBL/GenBank/DDBJ whole genome shotgun (WGS) entry which is preliminary data.</text>
</comment>
<dbReference type="PANTHER" id="PTHR23324">
    <property type="entry name" value="SEC14 RELATED PROTEIN"/>
    <property type="match status" value="1"/>
</dbReference>
<feature type="domain" description="CRAL-TRIO" evidence="1">
    <location>
        <begin position="83"/>
        <end position="256"/>
    </location>
</feature>
<evidence type="ECO:0000259" key="1">
    <source>
        <dbReference type="PROSITE" id="PS50191"/>
    </source>
</evidence>
<sequence length="432" mass="49137">MYGACYRFELVANTLALFKSKVVTLQRGGVDCEDYKEHSKIKRAACGFVARDYDLKKSEAMLRNHIEWRAQNHVDSILQDFKPPEVVDKYYTGGLFGQDKEGALIWVEPAGFIDLRGILMSVRKQDVIKSKIWLLEHIYSLFEKKSREQNRRVDQMVIIFDLYKFGMKHLWKPGMDVFTDILTVFEDHYPETLKKTFVINAPRIFPIAYSAIRPFLSEETQRKVVIVGGSFKETLLEHIDADQLPKQWGGTCEDEDGDPRCPSKIGPGGDVPSTYFAQNDLSDLTGFTEVSIGRGSTHQLEFPVSLSGSIIRWQFKTDGFDIGFGVYKRTSDRRQKAKDMDTVLELGRVNSHMVPEDGSIQCMHSGTYILRFDNTYSWTRGKKLFYVTEVLEPSVPTNGMPKSESSQSMGDQLMAGEDAVFVNHNLDNPSQA</sequence>
<dbReference type="Gene3D" id="3.40.525.10">
    <property type="entry name" value="CRAL-TRIO lipid binding domain"/>
    <property type="match status" value="1"/>
</dbReference>
<dbReference type="InterPro" id="IPR009038">
    <property type="entry name" value="GOLD_dom"/>
</dbReference>
<dbReference type="InterPro" id="IPR001251">
    <property type="entry name" value="CRAL-TRIO_dom"/>
</dbReference>
<name>A0AAV4I1W7_9GAST</name>
<dbReference type="Gene3D" id="2.60.120.680">
    <property type="entry name" value="GOLD domain"/>
    <property type="match status" value="1"/>
</dbReference>
<evidence type="ECO:0000259" key="2">
    <source>
        <dbReference type="PROSITE" id="PS50866"/>
    </source>
</evidence>
<dbReference type="Proteomes" id="UP000762676">
    <property type="component" value="Unassembled WGS sequence"/>
</dbReference>
<dbReference type="CDD" id="cd00170">
    <property type="entry name" value="SEC14"/>
    <property type="match status" value="1"/>
</dbReference>
<dbReference type="SUPFAM" id="SSF101576">
    <property type="entry name" value="Supernatant protein factor (SPF), C-terminal domain"/>
    <property type="match status" value="1"/>
</dbReference>
<dbReference type="InterPro" id="IPR036865">
    <property type="entry name" value="CRAL-TRIO_dom_sf"/>
</dbReference>